<accession>A0AA88YL47</accession>
<feature type="domain" description="IgGFc-binding protein N-terminal" evidence="1">
    <location>
        <begin position="38"/>
        <end position="325"/>
    </location>
</feature>
<comment type="caution">
    <text evidence="2">The sequence shown here is derived from an EMBL/GenBank/DDBJ whole genome shotgun (WGS) entry which is preliminary data.</text>
</comment>
<sequence length="339" mass="37629">MLNGSKVESKGLRISSPKNINVAVITESGCCGSEGYSALPLSHIGKEYLVTGMYNSSLTVIATESDTCVNITKRFSGKVVFNGSSYHYGDVISITLNRLQTLQLLVKGGYMIGSTISSDKPVGVVSGQYFGSLSLSSQSKLDFNQMMEYIPPMKNLGTIFIVSPIVNATYMRLIVFRAEKDTRFEIETEGFKKERIVRQYGSSVLTVSGSKPYVIRADNPVTLVQYPHGIKTFMMYIPNVDNYSNRMTFYTPNGYSSFVAIILKANDVDGLRIDGKPLHSIMIYRTNTIVDNFSFYIVITMRVESGSHVISHVDKHAKFGLVTYGFNAFSSYGFPLFMN</sequence>
<evidence type="ECO:0000313" key="3">
    <source>
        <dbReference type="Proteomes" id="UP001186944"/>
    </source>
</evidence>
<keyword evidence="3" id="KW-1185">Reference proteome</keyword>
<dbReference type="AlphaFoldDB" id="A0AA88YL47"/>
<organism evidence="2 3">
    <name type="scientific">Pinctada imbricata</name>
    <name type="common">Atlantic pearl-oyster</name>
    <name type="synonym">Pinctada martensii</name>
    <dbReference type="NCBI Taxonomy" id="66713"/>
    <lineage>
        <taxon>Eukaryota</taxon>
        <taxon>Metazoa</taxon>
        <taxon>Spiralia</taxon>
        <taxon>Lophotrochozoa</taxon>
        <taxon>Mollusca</taxon>
        <taxon>Bivalvia</taxon>
        <taxon>Autobranchia</taxon>
        <taxon>Pteriomorphia</taxon>
        <taxon>Pterioida</taxon>
        <taxon>Pterioidea</taxon>
        <taxon>Pteriidae</taxon>
        <taxon>Pinctada</taxon>
    </lineage>
</organism>
<dbReference type="Pfam" id="PF17517">
    <property type="entry name" value="IgGFc_binding"/>
    <property type="match status" value="1"/>
</dbReference>
<gene>
    <name evidence="2" type="ORF">FSP39_022093</name>
</gene>
<proteinExistence type="predicted"/>
<dbReference type="Proteomes" id="UP001186944">
    <property type="component" value="Unassembled WGS sequence"/>
</dbReference>
<name>A0AA88YL47_PINIB</name>
<dbReference type="EMBL" id="VSWD01000002">
    <property type="protein sequence ID" value="KAK3107783.1"/>
    <property type="molecule type" value="Genomic_DNA"/>
</dbReference>
<dbReference type="InterPro" id="IPR035234">
    <property type="entry name" value="IgGFc-bd_N"/>
</dbReference>
<evidence type="ECO:0000259" key="1">
    <source>
        <dbReference type="Pfam" id="PF17517"/>
    </source>
</evidence>
<protein>
    <recommendedName>
        <fullName evidence="1">IgGFc-binding protein N-terminal domain-containing protein</fullName>
    </recommendedName>
</protein>
<evidence type="ECO:0000313" key="2">
    <source>
        <dbReference type="EMBL" id="KAK3107783.1"/>
    </source>
</evidence>
<reference evidence="2" key="1">
    <citation type="submission" date="2019-08" db="EMBL/GenBank/DDBJ databases">
        <title>The improved chromosome-level genome for the pearl oyster Pinctada fucata martensii using PacBio sequencing and Hi-C.</title>
        <authorList>
            <person name="Zheng Z."/>
        </authorList>
    </citation>
    <scope>NUCLEOTIDE SEQUENCE</scope>
    <source>
        <strain evidence="2">ZZ-2019</strain>
        <tissue evidence="2">Adductor muscle</tissue>
    </source>
</reference>
<dbReference type="PANTHER" id="PTHR46534">
    <property type="entry name" value="IGGFC_BINDING DOMAIN-CONTAINING PROTEIN"/>
    <property type="match status" value="1"/>
</dbReference>
<dbReference type="PANTHER" id="PTHR46534:SF1">
    <property type="entry name" value="IGGFC-BINDING PROTEIN N-TERMINAL DOMAIN-CONTAINING PROTEIN"/>
    <property type="match status" value="1"/>
</dbReference>